<feature type="compositionally biased region" description="Polar residues" evidence="1">
    <location>
        <begin position="402"/>
        <end position="421"/>
    </location>
</feature>
<dbReference type="Proteomes" id="UP001186944">
    <property type="component" value="Unassembled WGS sequence"/>
</dbReference>
<dbReference type="EMBL" id="VSWD01000005">
    <property type="protein sequence ID" value="KAK3102470.1"/>
    <property type="molecule type" value="Genomic_DNA"/>
</dbReference>
<dbReference type="PANTHER" id="PTHR21580">
    <property type="entry name" value="SHIPPO-1-RELATED"/>
    <property type="match status" value="1"/>
</dbReference>
<feature type="compositionally biased region" description="Polar residues" evidence="1">
    <location>
        <begin position="133"/>
        <end position="147"/>
    </location>
</feature>
<feature type="compositionally biased region" description="Polar residues" evidence="1">
    <location>
        <begin position="216"/>
        <end position="232"/>
    </location>
</feature>
<proteinExistence type="predicted"/>
<evidence type="ECO:0000256" key="1">
    <source>
        <dbReference type="SAM" id="MobiDB-lite"/>
    </source>
</evidence>
<organism evidence="2 3">
    <name type="scientific">Pinctada imbricata</name>
    <name type="common">Atlantic pearl-oyster</name>
    <name type="synonym">Pinctada martensii</name>
    <dbReference type="NCBI Taxonomy" id="66713"/>
    <lineage>
        <taxon>Eukaryota</taxon>
        <taxon>Metazoa</taxon>
        <taxon>Spiralia</taxon>
        <taxon>Lophotrochozoa</taxon>
        <taxon>Mollusca</taxon>
        <taxon>Bivalvia</taxon>
        <taxon>Autobranchia</taxon>
        <taxon>Pteriomorphia</taxon>
        <taxon>Pterioida</taxon>
        <taxon>Pterioidea</taxon>
        <taxon>Pteriidae</taxon>
        <taxon>Pinctada</taxon>
    </lineage>
</organism>
<keyword evidence="3" id="KW-1185">Reference proteome</keyword>
<gene>
    <name evidence="2" type="ORF">FSP39_011591</name>
</gene>
<evidence type="ECO:0000313" key="3">
    <source>
        <dbReference type="Proteomes" id="UP001186944"/>
    </source>
</evidence>
<dbReference type="InterPro" id="IPR051291">
    <property type="entry name" value="CIMAP"/>
</dbReference>
<dbReference type="AlphaFoldDB" id="A0AA88YMD7"/>
<reference evidence="2" key="1">
    <citation type="submission" date="2019-08" db="EMBL/GenBank/DDBJ databases">
        <title>The improved chromosome-level genome for the pearl oyster Pinctada fucata martensii using PacBio sequencing and Hi-C.</title>
        <authorList>
            <person name="Zheng Z."/>
        </authorList>
    </citation>
    <scope>NUCLEOTIDE SEQUENCE</scope>
    <source>
        <strain evidence="2">ZZ-2019</strain>
        <tissue evidence="2">Adductor muscle</tissue>
    </source>
</reference>
<feature type="compositionally biased region" description="Basic and acidic residues" evidence="1">
    <location>
        <begin position="325"/>
        <end position="340"/>
    </location>
</feature>
<feature type="compositionally biased region" description="Polar residues" evidence="1">
    <location>
        <begin position="355"/>
        <end position="364"/>
    </location>
</feature>
<evidence type="ECO:0000313" key="2">
    <source>
        <dbReference type="EMBL" id="KAK3102470.1"/>
    </source>
</evidence>
<feature type="compositionally biased region" description="Polar residues" evidence="1">
    <location>
        <begin position="300"/>
        <end position="322"/>
    </location>
</feature>
<protein>
    <submittedName>
        <fullName evidence="2">Uncharacterized protein</fullName>
    </submittedName>
</protein>
<comment type="caution">
    <text evidence="2">The sequence shown here is derived from an EMBL/GenBank/DDBJ whole genome shotgun (WGS) entry which is preliminary data.</text>
</comment>
<feature type="region of interest" description="Disordered" evidence="1">
    <location>
        <begin position="133"/>
        <end position="232"/>
    </location>
</feature>
<dbReference type="InterPro" id="IPR010736">
    <property type="entry name" value="SHIPPO-rpt"/>
</dbReference>
<feature type="region of interest" description="Disordered" evidence="1">
    <location>
        <begin position="300"/>
        <end position="441"/>
    </location>
</feature>
<accession>A0AA88YMD7</accession>
<feature type="region of interest" description="Disordered" evidence="1">
    <location>
        <begin position="57"/>
        <end position="76"/>
    </location>
</feature>
<dbReference type="Pfam" id="PF07004">
    <property type="entry name" value="SHIPPO-rpt"/>
    <property type="match status" value="6"/>
</dbReference>
<name>A0AA88YMD7_PINIB</name>
<sequence length="481" mass="53462">MGLLLKKRKKQNFPIYREQIIPKCRSRTERDPTPSGANYFPRIGFTKPSLPQYSIAGKRKTRSGNDNPGPADYSTSGDLTWNNKVFKLKGRPTSHFDEQAKRYCTVNGPSYNVRYGQVGRHGQKFSIAQKQHSNVYTGPPDHSTQPCDSHGFDTPGPNYRPGSSQVDRGPKYSFGIARTQSSSANPGPADYDLNTSRRGPSYSFGTKLPPPPAVQRTVNKDSPSPNTYNIGTTIGRTTSVVIGERAPEPKPKLDSPSPAAYFTRDIMKNKRATTLAYRWFDTDEPAHPGPADYTITKANLTRTPMFSNRQKTNPSYPDSLNYTPRDVDERPGPGEYDVTKTFDNNDAPAYKIAQKLNNRTSDNPAPNAYEYEKRSQKDAPAFSMGKRFEIPDSRVSPGPASYTPQKQDSNNPKYSMTSRPTQETKRGNPAPNAYNLQNAGKCKQNNTGISLKSRASPYVYSGFHTNKISDEIAPLYVASNI</sequence>